<gene>
    <name evidence="1" type="ORF">O181_113012</name>
</gene>
<proteinExistence type="predicted"/>
<accession>A0A9Q3K2V5</accession>
<reference evidence="1" key="1">
    <citation type="submission" date="2021-03" db="EMBL/GenBank/DDBJ databases">
        <title>Draft genome sequence of rust myrtle Austropuccinia psidii MF-1, a brazilian biotype.</title>
        <authorList>
            <person name="Quecine M.C."/>
            <person name="Pachon D.M.R."/>
            <person name="Bonatelli M.L."/>
            <person name="Correr F.H."/>
            <person name="Franceschini L.M."/>
            <person name="Leite T.F."/>
            <person name="Margarido G.R.A."/>
            <person name="Almeida C.A."/>
            <person name="Ferrarezi J.A."/>
            <person name="Labate C.A."/>
        </authorList>
    </citation>
    <scope>NUCLEOTIDE SEQUENCE</scope>
    <source>
        <strain evidence="1">MF-1</strain>
    </source>
</reference>
<evidence type="ECO:0008006" key="3">
    <source>
        <dbReference type="Google" id="ProtNLM"/>
    </source>
</evidence>
<dbReference type="Proteomes" id="UP000765509">
    <property type="component" value="Unassembled WGS sequence"/>
</dbReference>
<evidence type="ECO:0000313" key="2">
    <source>
        <dbReference type="Proteomes" id="UP000765509"/>
    </source>
</evidence>
<name>A0A9Q3K2V5_9BASI</name>
<evidence type="ECO:0000313" key="1">
    <source>
        <dbReference type="EMBL" id="MBW0573297.1"/>
    </source>
</evidence>
<dbReference type="AlphaFoldDB" id="A0A9Q3K2V5"/>
<dbReference type="OrthoDB" id="2691415at2759"/>
<dbReference type="EMBL" id="AVOT02091793">
    <property type="protein sequence ID" value="MBW0573297.1"/>
    <property type="molecule type" value="Genomic_DNA"/>
</dbReference>
<protein>
    <recommendedName>
        <fullName evidence="3">DUF4939 domain-containing protein</fullName>
    </recommendedName>
</protein>
<keyword evidence="2" id="KW-1185">Reference proteome</keyword>
<sequence length="139" mass="16433">MKRGRSLWKRRSLNKLKWKLSWKVYLRPLKLKNLAHYNQPLFSQAEPNLLKILEHMTQFMGQLTQAVAHRENSKAAAFKTPSMKEPACFDGSQAHRFRVFIQSCQLIFHNDPANFFSGRKKVLYSTYFITGRACKWIER</sequence>
<organism evidence="1 2">
    <name type="scientific">Austropuccinia psidii MF-1</name>
    <dbReference type="NCBI Taxonomy" id="1389203"/>
    <lineage>
        <taxon>Eukaryota</taxon>
        <taxon>Fungi</taxon>
        <taxon>Dikarya</taxon>
        <taxon>Basidiomycota</taxon>
        <taxon>Pucciniomycotina</taxon>
        <taxon>Pucciniomycetes</taxon>
        <taxon>Pucciniales</taxon>
        <taxon>Sphaerophragmiaceae</taxon>
        <taxon>Austropuccinia</taxon>
    </lineage>
</organism>
<comment type="caution">
    <text evidence="1">The sequence shown here is derived from an EMBL/GenBank/DDBJ whole genome shotgun (WGS) entry which is preliminary data.</text>
</comment>